<evidence type="ECO:0000313" key="1">
    <source>
        <dbReference type="EMBL" id="ROL50765.1"/>
    </source>
</evidence>
<sequence length="154" mass="16754">MTVFFSSPSMGLCDIKKVGIPCAGTSPGRARALAREQEHAHQRAFGFTEVVGSAAQVTGLHEINNVTKELADDRYAKAARAHHSLAPLTRHASRSSAVFGKTSYRSWCEQAFTLILPQSNKLTIADLPSREGPLEFILFLNNKPIPSDGFLSQS</sequence>
<organism evidence="1 2">
    <name type="scientific">Anabarilius grahami</name>
    <name type="common">Kanglang fish</name>
    <name type="synonym">Barilius grahami</name>
    <dbReference type="NCBI Taxonomy" id="495550"/>
    <lineage>
        <taxon>Eukaryota</taxon>
        <taxon>Metazoa</taxon>
        <taxon>Chordata</taxon>
        <taxon>Craniata</taxon>
        <taxon>Vertebrata</taxon>
        <taxon>Euteleostomi</taxon>
        <taxon>Actinopterygii</taxon>
        <taxon>Neopterygii</taxon>
        <taxon>Teleostei</taxon>
        <taxon>Ostariophysi</taxon>
        <taxon>Cypriniformes</taxon>
        <taxon>Xenocyprididae</taxon>
        <taxon>Xenocypridinae</taxon>
        <taxon>Xenocypridinae incertae sedis</taxon>
        <taxon>Anabarilius</taxon>
    </lineage>
</organism>
<proteinExistence type="predicted"/>
<comment type="caution">
    <text evidence="1">The sequence shown here is derived from an EMBL/GenBank/DDBJ whole genome shotgun (WGS) entry which is preliminary data.</text>
</comment>
<protein>
    <submittedName>
        <fullName evidence="1">Uncharacterized protein</fullName>
    </submittedName>
</protein>
<accession>A0A3N0YWV6</accession>
<evidence type="ECO:0000313" key="2">
    <source>
        <dbReference type="Proteomes" id="UP000281406"/>
    </source>
</evidence>
<name>A0A3N0YWV6_ANAGA</name>
<dbReference type="Proteomes" id="UP000281406">
    <property type="component" value="Unassembled WGS sequence"/>
</dbReference>
<reference evidence="1 2" key="1">
    <citation type="submission" date="2018-10" db="EMBL/GenBank/DDBJ databases">
        <title>Genome assembly for a Yunnan-Guizhou Plateau 3E fish, Anabarilius grahami (Regan), and its evolutionary and genetic applications.</title>
        <authorList>
            <person name="Jiang W."/>
        </authorList>
    </citation>
    <scope>NUCLEOTIDE SEQUENCE [LARGE SCALE GENOMIC DNA]</scope>
    <source>
        <strain evidence="1">AG-KIZ</strain>
        <tissue evidence="1">Muscle</tissue>
    </source>
</reference>
<gene>
    <name evidence="1" type="ORF">DPX16_15009</name>
</gene>
<dbReference type="AlphaFoldDB" id="A0A3N0YWV6"/>
<keyword evidence="2" id="KW-1185">Reference proteome</keyword>
<dbReference type="EMBL" id="RJVU01019434">
    <property type="protein sequence ID" value="ROL50765.1"/>
    <property type="molecule type" value="Genomic_DNA"/>
</dbReference>